<dbReference type="SUPFAM" id="SSF101478">
    <property type="entry name" value="ADP-ribosylglycohydrolase"/>
    <property type="match status" value="1"/>
</dbReference>
<reference evidence="2" key="1">
    <citation type="journal article" date="2014" name="Int. J. Syst. Evol. Microbiol.">
        <title>Complete genome sequence of Corynebacterium casei LMG S-19264T (=DSM 44701T), isolated from a smear-ripened cheese.</title>
        <authorList>
            <consortium name="US DOE Joint Genome Institute (JGI-PGF)"/>
            <person name="Walter F."/>
            <person name="Albersmeier A."/>
            <person name="Kalinowski J."/>
            <person name="Ruckert C."/>
        </authorList>
    </citation>
    <scope>NUCLEOTIDE SEQUENCE</scope>
    <source>
        <strain evidence="2">CGMCC 1.12195</strain>
    </source>
</reference>
<dbReference type="RefSeq" id="WP_188504231.1">
    <property type="nucleotide sequence ID" value="NZ_BMER01000001.1"/>
</dbReference>
<dbReference type="EMBL" id="BMER01000001">
    <property type="protein sequence ID" value="GGG75261.1"/>
    <property type="molecule type" value="Genomic_DNA"/>
</dbReference>
<organism evidence="2 3">
    <name type="scientific">Parapedobacter pyrenivorans</name>
    <dbReference type="NCBI Taxonomy" id="1305674"/>
    <lineage>
        <taxon>Bacteria</taxon>
        <taxon>Pseudomonadati</taxon>
        <taxon>Bacteroidota</taxon>
        <taxon>Sphingobacteriia</taxon>
        <taxon>Sphingobacteriales</taxon>
        <taxon>Sphingobacteriaceae</taxon>
        <taxon>Parapedobacter</taxon>
    </lineage>
</organism>
<evidence type="ECO:0008006" key="4">
    <source>
        <dbReference type="Google" id="ProtNLM"/>
    </source>
</evidence>
<evidence type="ECO:0000256" key="1">
    <source>
        <dbReference type="PIRSR" id="PIRSR605502-1"/>
    </source>
</evidence>
<accession>A0A917M2L2</accession>
<evidence type="ECO:0000313" key="3">
    <source>
        <dbReference type="Proteomes" id="UP000660862"/>
    </source>
</evidence>
<name>A0A917M2L2_9SPHI</name>
<keyword evidence="3" id="KW-1185">Reference proteome</keyword>
<sequence length="515" mass="58346">MRKAIILLPLLILSVKMALTQEIVIPSEQVTDKIRGGLLGQNLGVLNGLPYEFTFIEQPGDVSGYVPSLPEGARTDDDTDFEWVYIYQMQKTGQIRIPYPEVAQLWRERINRNIWSANRYARHLMDIGIEPPLTGYASINPWSSFNLSGQFLSETFALLAPGMPQTASKIGLHYTQVAIGQESAQATQFFCSMIAAAFIEDDIREIIQWGIAALDEKSIIRDIARDVGDWQRQHPDDWPKTWELIHEKYKQDTWIESYNGYGLNAAAVVAALLYGNGDFAKTIEYAFNFGWDADCNAATAGTILGAVKGYRWMMSQGWQIVDRYANTTREHMLMDETMTSFADRLMDLFETVNEHNGGTRFRAGGILSYRIPTERPEPVARLHDNEAQYQTLVDDLREEVIENISSTDRRLQARGAYLAICLDMAAEVSRQDAKSWEKSVRALSGYWKIVNNVFYGSDFPALNNLASEFVKAGIGKPTRKLEDHEIYEDMTIWKEPGTWPPAHVGRITNVNEDDL</sequence>
<keyword evidence="1" id="KW-0479">Metal-binding</keyword>
<proteinExistence type="predicted"/>
<dbReference type="InterPro" id="IPR005502">
    <property type="entry name" value="Ribosyl_crysJ1"/>
</dbReference>
<dbReference type="Gene3D" id="1.10.4080.10">
    <property type="entry name" value="ADP-ribosylation/Crystallin J1"/>
    <property type="match status" value="1"/>
</dbReference>
<feature type="binding site" evidence="1">
    <location>
        <position position="292"/>
    </location>
    <ligand>
        <name>Mg(2+)</name>
        <dbReference type="ChEBI" id="CHEBI:18420"/>
        <label>1</label>
    </ligand>
</feature>
<dbReference type="InterPro" id="IPR036705">
    <property type="entry name" value="Ribosyl_crysJ1_sf"/>
</dbReference>
<protein>
    <recommendedName>
        <fullName evidence="4">ADP-ribosylglycohydrolase</fullName>
    </recommendedName>
</protein>
<comment type="cofactor">
    <cofactor evidence="1">
        <name>Mg(2+)</name>
        <dbReference type="ChEBI" id="CHEBI:18420"/>
    </cofactor>
    <text evidence="1">Binds 2 magnesium ions per subunit.</text>
</comment>
<feature type="binding site" evidence="1">
    <location>
        <position position="294"/>
    </location>
    <ligand>
        <name>Mg(2+)</name>
        <dbReference type="ChEBI" id="CHEBI:18420"/>
        <label>1</label>
    </ligand>
</feature>
<dbReference type="AlphaFoldDB" id="A0A917M2L2"/>
<evidence type="ECO:0000313" key="2">
    <source>
        <dbReference type="EMBL" id="GGG75261.1"/>
    </source>
</evidence>
<dbReference type="GO" id="GO:0046872">
    <property type="term" value="F:metal ion binding"/>
    <property type="evidence" value="ECO:0007669"/>
    <property type="project" value="UniProtKB-KW"/>
</dbReference>
<keyword evidence="1" id="KW-0460">Magnesium</keyword>
<dbReference type="Proteomes" id="UP000660862">
    <property type="component" value="Unassembled WGS sequence"/>
</dbReference>
<comment type="caution">
    <text evidence="2">The sequence shown here is derived from an EMBL/GenBank/DDBJ whole genome shotgun (WGS) entry which is preliminary data.</text>
</comment>
<reference evidence="2" key="2">
    <citation type="submission" date="2020-09" db="EMBL/GenBank/DDBJ databases">
        <authorList>
            <person name="Sun Q."/>
            <person name="Zhou Y."/>
        </authorList>
    </citation>
    <scope>NUCLEOTIDE SEQUENCE</scope>
    <source>
        <strain evidence="2">CGMCC 1.12195</strain>
    </source>
</reference>
<dbReference type="Pfam" id="PF03747">
    <property type="entry name" value="ADP_ribosyl_GH"/>
    <property type="match status" value="1"/>
</dbReference>
<gene>
    <name evidence="2" type="ORF">GCM10007415_03640</name>
</gene>